<dbReference type="EMBL" id="FOJI01000003">
    <property type="protein sequence ID" value="SEV99791.1"/>
    <property type="molecule type" value="Genomic_DNA"/>
</dbReference>
<dbReference type="RefSeq" id="WP_092451110.1">
    <property type="nucleotide sequence ID" value="NZ_FOJI01000003.1"/>
</dbReference>
<reference evidence="1 2" key="1">
    <citation type="submission" date="2016-10" db="EMBL/GenBank/DDBJ databases">
        <authorList>
            <person name="de Groot N.N."/>
        </authorList>
    </citation>
    <scope>NUCLEOTIDE SEQUENCE [LARGE SCALE GENOMIC DNA]</scope>
    <source>
        <strain evidence="1 2">DSM 9179</strain>
    </source>
</reference>
<dbReference type="OrthoDB" id="1957719at2"/>
<evidence type="ECO:0000313" key="2">
    <source>
        <dbReference type="Proteomes" id="UP000199701"/>
    </source>
</evidence>
<accession>A0A1I0NEX5</accession>
<proteinExistence type="predicted"/>
<sequence length="195" mass="23305">MFDTDYKINGIYATYWKELCRRQKRKDESEEEYRKVHYKIFNTYMDCYMAATVLGIRYGRVGNLVLQENKDDAGMLSEICIKKAETLKYIYQLVMILENERNLSDEEKLENAFRISEYDENGNIDEPAAKRIKENMMIFEKYFFGGLEILHEAFVEKCITDDDYIDEIYNFTKRYQDEYSFDDSKEVDIDAILKG</sequence>
<dbReference type="AlphaFoldDB" id="A0A1I0NEX5"/>
<dbReference type="STRING" id="99656.SAMN05421659_10347"/>
<name>A0A1I0NEX5_9FIRM</name>
<evidence type="ECO:0000313" key="1">
    <source>
        <dbReference type="EMBL" id="SEV99791.1"/>
    </source>
</evidence>
<gene>
    <name evidence="1" type="ORF">SAMN05421659_10347</name>
</gene>
<organism evidence="1 2">
    <name type="scientific">[Clostridium] fimetarium</name>
    <dbReference type="NCBI Taxonomy" id="99656"/>
    <lineage>
        <taxon>Bacteria</taxon>
        <taxon>Bacillati</taxon>
        <taxon>Bacillota</taxon>
        <taxon>Clostridia</taxon>
        <taxon>Lachnospirales</taxon>
        <taxon>Lachnospiraceae</taxon>
    </lineage>
</organism>
<dbReference type="Proteomes" id="UP000199701">
    <property type="component" value="Unassembled WGS sequence"/>
</dbReference>
<keyword evidence="2" id="KW-1185">Reference proteome</keyword>
<protein>
    <submittedName>
        <fullName evidence="1">Uncharacterized protein</fullName>
    </submittedName>
</protein>